<keyword evidence="5" id="KW-0186">Copper</keyword>
<comment type="cofactor">
    <cofactor evidence="1">
        <name>Cu(2+)</name>
        <dbReference type="ChEBI" id="CHEBI:29036"/>
    </cofactor>
</comment>
<keyword evidence="7" id="KW-0732">Signal</keyword>
<reference evidence="9" key="3">
    <citation type="submission" date="2023-05" db="EMBL/GenBank/DDBJ databases">
        <authorList>
            <person name="Smith C.H."/>
        </authorList>
    </citation>
    <scope>NUCLEOTIDE SEQUENCE</scope>
    <source>
        <strain evidence="9">CHS0354</strain>
        <tissue evidence="9">Mantle</tissue>
    </source>
</reference>
<dbReference type="GO" id="GO:0004500">
    <property type="term" value="F:dopamine beta-monooxygenase activity"/>
    <property type="evidence" value="ECO:0007669"/>
    <property type="project" value="InterPro"/>
</dbReference>
<keyword evidence="4" id="KW-0560">Oxidoreductase</keyword>
<evidence type="ECO:0000256" key="6">
    <source>
        <dbReference type="ARBA" id="ARBA00023033"/>
    </source>
</evidence>
<evidence type="ECO:0000256" key="1">
    <source>
        <dbReference type="ARBA" id="ARBA00001973"/>
    </source>
</evidence>
<evidence type="ECO:0000256" key="7">
    <source>
        <dbReference type="SAM" id="SignalP"/>
    </source>
</evidence>
<dbReference type="GO" id="GO:0005615">
    <property type="term" value="C:extracellular space"/>
    <property type="evidence" value="ECO:0007669"/>
    <property type="project" value="TreeGrafter"/>
</dbReference>
<evidence type="ECO:0000313" key="9">
    <source>
        <dbReference type="EMBL" id="KAK3600152.1"/>
    </source>
</evidence>
<reference evidence="9" key="1">
    <citation type="journal article" date="2021" name="Genome Biol. Evol.">
        <title>A High-Quality Reference Genome for a Parasitic Bivalve with Doubly Uniparental Inheritance (Bivalvia: Unionida).</title>
        <authorList>
            <person name="Smith C.H."/>
        </authorList>
    </citation>
    <scope>NUCLEOTIDE SEQUENCE</scope>
    <source>
        <strain evidence="9">CHS0354</strain>
    </source>
</reference>
<dbReference type="EMBL" id="JAEAOA010000746">
    <property type="protein sequence ID" value="KAK3600152.1"/>
    <property type="molecule type" value="Genomic_DNA"/>
</dbReference>
<evidence type="ECO:0000256" key="3">
    <source>
        <dbReference type="ARBA" id="ARBA00022723"/>
    </source>
</evidence>
<dbReference type="GO" id="GO:0006589">
    <property type="term" value="P:octopamine biosynthetic process"/>
    <property type="evidence" value="ECO:0007669"/>
    <property type="project" value="TreeGrafter"/>
</dbReference>
<comment type="caution">
    <text evidence="9">The sequence shown here is derived from an EMBL/GenBank/DDBJ whole genome shotgun (WGS) entry which is preliminary data.</text>
</comment>
<dbReference type="InterPro" id="IPR005018">
    <property type="entry name" value="DOMON_domain"/>
</dbReference>
<evidence type="ECO:0000313" key="10">
    <source>
        <dbReference type="Proteomes" id="UP001195483"/>
    </source>
</evidence>
<dbReference type="Proteomes" id="UP001195483">
    <property type="component" value="Unassembled WGS sequence"/>
</dbReference>
<dbReference type="InterPro" id="IPR045266">
    <property type="entry name" value="DOH_DOMON"/>
</dbReference>
<proteinExistence type="predicted"/>
<evidence type="ECO:0000259" key="8">
    <source>
        <dbReference type="PROSITE" id="PS50836"/>
    </source>
</evidence>
<dbReference type="InterPro" id="IPR028460">
    <property type="entry name" value="Tbh/DBH"/>
</dbReference>
<protein>
    <recommendedName>
        <fullName evidence="8">DOMON domain-containing protein</fullName>
    </recommendedName>
</protein>
<dbReference type="GO" id="GO:0030667">
    <property type="term" value="C:secretory granule membrane"/>
    <property type="evidence" value="ECO:0007669"/>
    <property type="project" value="TreeGrafter"/>
</dbReference>
<dbReference type="GO" id="GO:0005507">
    <property type="term" value="F:copper ion binding"/>
    <property type="evidence" value="ECO:0007669"/>
    <property type="project" value="TreeGrafter"/>
</dbReference>
<dbReference type="SMART" id="SM00664">
    <property type="entry name" value="DoH"/>
    <property type="match status" value="1"/>
</dbReference>
<evidence type="ECO:0000256" key="2">
    <source>
        <dbReference type="ARBA" id="ARBA00004167"/>
    </source>
</evidence>
<gene>
    <name evidence="9" type="ORF">CHS0354_012275</name>
</gene>
<dbReference type="GO" id="GO:0042421">
    <property type="term" value="P:norepinephrine biosynthetic process"/>
    <property type="evidence" value="ECO:0007669"/>
    <property type="project" value="TreeGrafter"/>
</dbReference>
<keyword evidence="6" id="KW-0503">Monooxygenase</keyword>
<sequence length="163" mass="19266">MVLLFSVVWNVLLLPVQSTDYPYGLYLDRDHRLDFKWNVDYELGLVRFKITVVSLTGEWFGVGFSDHGETNNADFMIYWTSAKNVHHFQDAWTDSDSFLHVDKHQDYHLVKALSQTGSPTVLQFYREIDTCDPRDYRFDVIRTTMPFIVDRAKVIETEMFRIQ</sequence>
<dbReference type="PANTHER" id="PTHR10157">
    <property type="entry name" value="DOPAMINE BETA HYDROXYLASE RELATED"/>
    <property type="match status" value="1"/>
</dbReference>
<dbReference type="PROSITE" id="PS50836">
    <property type="entry name" value="DOMON"/>
    <property type="match status" value="1"/>
</dbReference>
<dbReference type="GO" id="GO:0042420">
    <property type="term" value="P:dopamine catabolic process"/>
    <property type="evidence" value="ECO:0007669"/>
    <property type="project" value="TreeGrafter"/>
</dbReference>
<keyword evidence="3" id="KW-0479">Metal-binding</keyword>
<feature type="domain" description="DOMON" evidence="8">
    <location>
        <begin position="31"/>
        <end position="152"/>
    </location>
</feature>
<dbReference type="AlphaFoldDB" id="A0AAE0W4G6"/>
<evidence type="ECO:0000256" key="5">
    <source>
        <dbReference type="ARBA" id="ARBA00023008"/>
    </source>
</evidence>
<reference evidence="9" key="2">
    <citation type="journal article" date="2021" name="Genome Biol. Evol.">
        <title>Developing a high-quality reference genome for a parasitic bivalve with doubly uniparental inheritance (Bivalvia: Unionida).</title>
        <authorList>
            <person name="Smith C.H."/>
        </authorList>
    </citation>
    <scope>NUCLEOTIDE SEQUENCE</scope>
    <source>
        <strain evidence="9">CHS0354</strain>
        <tissue evidence="9">Mantle</tissue>
    </source>
</reference>
<accession>A0AAE0W4G6</accession>
<dbReference type="PRINTS" id="PR00767">
    <property type="entry name" value="DBMONOXGNASE"/>
</dbReference>
<feature type="signal peptide" evidence="7">
    <location>
        <begin position="1"/>
        <end position="18"/>
    </location>
</feature>
<dbReference type="CDD" id="cd09631">
    <property type="entry name" value="DOMON_DOH"/>
    <property type="match status" value="1"/>
</dbReference>
<evidence type="ECO:0000256" key="4">
    <source>
        <dbReference type="ARBA" id="ARBA00023002"/>
    </source>
</evidence>
<dbReference type="PANTHER" id="PTHR10157:SF29">
    <property type="entry name" value="DOPAMINE BETA-HYDROXYLASE"/>
    <property type="match status" value="1"/>
</dbReference>
<keyword evidence="10" id="KW-1185">Reference proteome</keyword>
<comment type="subcellular location">
    <subcellularLocation>
        <location evidence="2">Membrane</location>
        <topology evidence="2">Single-pass membrane protein</topology>
    </subcellularLocation>
</comment>
<name>A0AAE0W4G6_9BIVA</name>
<organism evidence="9 10">
    <name type="scientific">Potamilus streckersoni</name>
    <dbReference type="NCBI Taxonomy" id="2493646"/>
    <lineage>
        <taxon>Eukaryota</taxon>
        <taxon>Metazoa</taxon>
        <taxon>Spiralia</taxon>
        <taxon>Lophotrochozoa</taxon>
        <taxon>Mollusca</taxon>
        <taxon>Bivalvia</taxon>
        <taxon>Autobranchia</taxon>
        <taxon>Heteroconchia</taxon>
        <taxon>Palaeoheterodonta</taxon>
        <taxon>Unionida</taxon>
        <taxon>Unionoidea</taxon>
        <taxon>Unionidae</taxon>
        <taxon>Ambleminae</taxon>
        <taxon>Lampsilini</taxon>
        <taxon>Potamilus</taxon>
    </lineage>
</organism>
<dbReference type="Pfam" id="PF03351">
    <property type="entry name" value="DOMON"/>
    <property type="match status" value="1"/>
</dbReference>
<feature type="chain" id="PRO_5041942745" description="DOMON domain-containing protein" evidence="7">
    <location>
        <begin position="19"/>
        <end position="163"/>
    </location>
</feature>
<dbReference type="InterPro" id="IPR000945">
    <property type="entry name" value="DBH-like"/>
</dbReference>